<dbReference type="EMBL" id="JACADJ010000040">
    <property type="protein sequence ID" value="NWH05627.1"/>
    <property type="molecule type" value="Genomic_DNA"/>
</dbReference>
<sequence>MNIEELLDHLEKVHQWVKQNMVIPNTVQEDLFSSQRLKTVTRELEEAKREEINTNKLISTYRSTGRDVPKDIKDENSSWKGIKERLEQEKYDIEQLLSSSHEMMDNANRLKTKLNFIKNDIQKYINMMPKVQPVMGKPRATPKKLRVTLPGNEMIFDDTAVSTFLKTLQYIGLEKTASLTHITARRHPLVSTYHPNVGEIKEINGFYIQVNTSTHEKSKILKRYAEELNVNIRVEVVE</sequence>
<name>A0A850TBL7_9BACT</name>
<dbReference type="RefSeq" id="WP_178367083.1">
    <property type="nucleotide sequence ID" value="NZ_JACADJ010000040.1"/>
</dbReference>
<reference evidence="1 2" key="1">
    <citation type="submission" date="2020-06" db="EMBL/GenBank/DDBJ databases">
        <title>High-quality draft genome of sulfate reducer Desulfobacter latus type strain AcrS2 isolated from marine sediment.</title>
        <authorList>
            <person name="Hoppe M."/>
            <person name="Larsen C.K."/>
            <person name="Marshall I.P.G."/>
            <person name="Schramm A."/>
            <person name="Marietou A.G."/>
        </authorList>
    </citation>
    <scope>NUCLEOTIDE SEQUENCE [LARGE SCALE GENOMIC DNA]</scope>
    <source>
        <strain evidence="1 2">AcRS2</strain>
    </source>
</reference>
<evidence type="ECO:0000313" key="2">
    <source>
        <dbReference type="Proteomes" id="UP000553343"/>
    </source>
</evidence>
<dbReference type="Proteomes" id="UP000553343">
    <property type="component" value="Unassembled WGS sequence"/>
</dbReference>
<keyword evidence="2" id="KW-1185">Reference proteome</keyword>
<comment type="caution">
    <text evidence="1">The sequence shown here is derived from an EMBL/GenBank/DDBJ whole genome shotgun (WGS) entry which is preliminary data.</text>
</comment>
<protein>
    <submittedName>
        <fullName evidence="1">Uncharacterized protein</fullName>
    </submittedName>
</protein>
<proteinExistence type="predicted"/>
<organism evidence="1 2">
    <name type="scientific">Desulfobacter latus</name>
    <dbReference type="NCBI Taxonomy" id="2292"/>
    <lineage>
        <taxon>Bacteria</taxon>
        <taxon>Pseudomonadati</taxon>
        <taxon>Thermodesulfobacteriota</taxon>
        <taxon>Desulfobacteria</taxon>
        <taxon>Desulfobacterales</taxon>
        <taxon>Desulfobacteraceae</taxon>
        <taxon>Desulfobacter</taxon>
    </lineage>
</organism>
<dbReference type="AlphaFoldDB" id="A0A850TBL7"/>
<gene>
    <name evidence="1" type="ORF">HXW94_11630</name>
</gene>
<accession>A0A850TBL7</accession>
<evidence type="ECO:0000313" key="1">
    <source>
        <dbReference type="EMBL" id="NWH05627.1"/>
    </source>
</evidence>